<dbReference type="GO" id="GO:0043709">
    <property type="term" value="P:cell adhesion involved in single-species biofilm formation"/>
    <property type="evidence" value="ECO:0007669"/>
    <property type="project" value="TreeGrafter"/>
</dbReference>
<dbReference type="SUPFAM" id="SSF55073">
    <property type="entry name" value="Nucleotide cyclase"/>
    <property type="match status" value="1"/>
</dbReference>
<comment type="catalytic activity">
    <reaction evidence="2">
        <text>2 GTP = 3',3'-c-di-GMP + 2 diphosphate</text>
        <dbReference type="Rhea" id="RHEA:24898"/>
        <dbReference type="ChEBI" id="CHEBI:33019"/>
        <dbReference type="ChEBI" id="CHEBI:37565"/>
        <dbReference type="ChEBI" id="CHEBI:58805"/>
        <dbReference type="EC" id="2.7.7.65"/>
    </reaction>
</comment>
<evidence type="ECO:0000256" key="2">
    <source>
        <dbReference type="ARBA" id="ARBA00034247"/>
    </source>
</evidence>
<evidence type="ECO:0000256" key="3">
    <source>
        <dbReference type="SAM" id="Phobius"/>
    </source>
</evidence>
<gene>
    <name evidence="5" type="ORF">JKG68_17935</name>
</gene>
<dbReference type="InterPro" id="IPR029787">
    <property type="entry name" value="Nucleotide_cyclase"/>
</dbReference>
<name>A0A936ZF89_9HYPH</name>
<dbReference type="EC" id="2.7.7.65" evidence="1"/>
<dbReference type="AlphaFoldDB" id="A0A936ZF89"/>
<keyword evidence="3" id="KW-1133">Transmembrane helix</keyword>
<keyword evidence="6" id="KW-1185">Reference proteome</keyword>
<keyword evidence="3" id="KW-0472">Membrane</keyword>
<feature type="transmembrane region" description="Helical" evidence="3">
    <location>
        <begin position="194"/>
        <end position="212"/>
    </location>
</feature>
<feature type="transmembrane region" description="Helical" evidence="3">
    <location>
        <begin position="96"/>
        <end position="115"/>
    </location>
</feature>
<reference evidence="5" key="1">
    <citation type="submission" date="2021-01" db="EMBL/GenBank/DDBJ databases">
        <title>Microvirga sp.</title>
        <authorList>
            <person name="Kim M.K."/>
        </authorList>
    </citation>
    <scope>NUCLEOTIDE SEQUENCE</scope>
    <source>
        <strain evidence="5">5420S-16</strain>
    </source>
</reference>
<dbReference type="SMART" id="SM00267">
    <property type="entry name" value="GGDEF"/>
    <property type="match status" value="1"/>
</dbReference>
<evidence type="ECO:0000313" key="6">
    <source>
        <dbReference type="Proteomes" id="UP000605848"/>
    </source>
</evidence>
<dbReference type="RefSeq" id="WP_202062277.1">
    <property type="nucleotide sequence ID" value="NZ_JAEQMY010000029.1"/>
</dbReference>
<dbReference type="Proteomes" id="UP000605848">
    <property type="component" value="Unassembled WGS sequence"/>
</dbReference>
<feature type="transmembrane region" description="Helical" evidence="3">
    <location>
        <begin position="154"/>
        <end position="174"/>
    </location>
</feature>
<feature type="transmembrane region" description="Helical" evidence="3">
    <location>
        <begin position="12"/>
        <end position="34"/>
    </location>
</feature>
<dbReference type="GO" id="GO:1902201">
    <property type="term" value="P:negative regulation of bacterial-type flagellum-dependent cell motility"/>
    <property type="evidence" value="ECO:0007669"/>
    <property type="project" value="TreeGrafter"/>
</dbReference>
<dbReference type="InterPro" id="IPR000160">
    <property type="entry name" value="GGDEF_dom"/>
</dbReference>
<dbReference type="CDD" id="cd01949">
    <property type="entry name" value="GGDEF"/>
    <property type="match status" value="1"/>
</dbReference>
<dbReference type="GO" id="GO:0005886">
    <property type="term" value="C:plasma membrane"/>
    <property type="evidence" value="ECO:0007669"/>
    <property type="project" value="TreeGrafter"/>
</dbReference>
<comment type="caution">
    <text evidence="5">The sequence shown here is derived from an EMBL/GenBank/DDBJ whole genome shotgun (WGS) entry which is preliminary data.</text>
</comment>
<dbReference type="PROSITE" id="PS50887">
    <property type="entry name" value="GGDEF"/>
    <property type="match status" value="1"/>
</dbReference>
<dbReference type="InterPro" id="IPR043128">
    <property type="entry name" value="Rev_trsase/Diguanyl_cyclase"/>
</dbReference>
<protein>
    <recommendedName>
        <fullName evidence="1">diguanylate cyclase</fullName>
        <ecNumber evidence="1">2.7.7.65</ecNumber>
    </recommendedName>
</protein>
<dbReference type="GO" id="GO:0052621">
    <property type="term" value="F:diguanylate cyclase activity"/>
    <property type="evidence" value="ECO:0007669"/>
    <property type="project" value="UniProtKB-EC"/>
</dbReference>
<proteinExistence type="predicted"/>
<dbReference type="InterPro" id="IPR050469">
    <property type="entry name" value="Diguanylate_Cyclase"/>
</dbReference>
<accession>A0A936ZF89</accession>
<sequence length="379" mass="40261">MAAALMVLDPATLTVAFVLLSAVLGTLLIFSWILSPGVSALAWWGSAFLLIGIAIASANLGQGQPSLLVLVTANALGMLAYGVLYGGCRIFNGRSAPIAGSLAGVVIWTCAFPFIYDSQGYRLMLASLLTGGYAMLSAWELGRHQVERLASQRVVVVLVLGLALFNFSRGMLGFSWVSVPWIAAFARRWSSEMALFLVIFTPTLAFMFLSMAKERLKFEYKQAALVDPLTSVPNRRAFLQNAAKLLGQLGDKPASCLLFDLDNFKAINDSYGHDAGDRILTVFGQVLAGHLPKRTFGRLGGEEFAAVLPMSAHEAAALADKIRHAFSAAGKAALGGQAEVTVSAGCATGARIEATALLQKADSALYRAKRSGRNIVIAA</sequence>
<feature type="domain" description="GGDEF" evidence="4">
    <location>
        <begin position="252"/>
        <end position="379"/>
    </location>
</feature>
<keyword evidence="3" id="KW-0812">Transmembrane</keyword>
<dbReference type="Gene3D" id="3.30.70.270">
    <property type="match status" value="1"/>
</dbReference>
<feature type="transmembrane region" description="Helical" evidence="3">
    <location>
        <begin position="41"/>
        <end position="60"/>
    </location>
</feature>
<dbReference type="NCBIfam" id="TIGR00254">
    <property type="entry name" value="GGDEF"/>
    <property type="match status" value="1"/>
</dbReference>
<feature type="transmembrane region" description="Helical" evidence="3">
    <location>
        <begin position="121"/>
        <end position="142"/>
    </location>
</feature>
<organism evidence="5 6">
    <name type="scientific">Microvirga aerilata</name>
    <dbReference type="NCBI Taxonomy" id="670292"/>
    <lineage>
        <taxon>Bacteria</taxon>
        <taxon>Pseudomonadati</taxon>
        <taxon>Pseudomonadota</taxon>
        <taxon>Alphaproteobacteria</taxon>
        <taxon>Hyphomicrobiales</taxon>
        <taxon>Methylobacteriaceae</taxon>
        <taxon>Microvirga</taxon>
    </lineage>
</organism>
<feature type="transmembrane region" description="Helical" evidence="3">
    <location>
        <begin position="66"/>
        <end position="84"/>
    </location>
</feature>
<dbReference type="PANTHER" id="PTHR45138">
    <property type="entry name" value="REGULATORY COMPONENTS OF SENSORY TRANSDUCTION SYSTEM"/>
    <property type="match status" value="1"/>
</dbReference>
<dbReference type="EMBL" id="JAEQMY010000029">
    <property type="protein sequence ID" value="MBL0405844.1"/>
    <property type="molecule type" value="Genomic_DNA"/>
</dbReference>
<evidence type="ECO:0000313" key="5">
    <source>
        <dbReference type="EMBL" id="MBL0405844.1"/>
    </source>
</evidence>
<dbReference type="PANTHER" id="PTHR45138:SF9">
    <property type="entry name" value="DIGUANYLATE CYCLASE DGCM-RELATED"/>
    <property type="match status" value="1"/>
</dbReference>
<evidence type="ECO:0000256" key="1">
    <source>
        <dbReference type="ARBA" id="ARBA00012528"/>
    </source>
</evidence>
<dbReference type="Pfam" id="PF00990">
    <property type="entry name" value="GGDEF"/>
    <property type="match status" value="1"/>
</dbReference>
<evidence type="ECO:0000259" key="4">
    <source>
        <dbReference type="PROSITE" id="PS50887"/>
    </source>
</evidence>